<evidence type="ECO:0000256" key="2">
    <source>
        <dbReference type="SAM" id="MobiDB-lite"/>
    </source>
</evidence>
<dbReference type="Pfam" id="PF05532">
    <property type="entry name" value="CsbD"/>
    <property type="match status" value="1"/>
</dbReference>
<reference evidence="4 5" key="1">
    <citation type="submission" date="2020-04" db="EMBL/GenBank/DDBJ databases">
        <authorList>
            <person name="Basu S."/>
            <person name="Maruthanayagam V."/>
            <person name="Chakraborty S."/>
            <person name="Pramanik A."/>
            <person name="Mukherjee J."/>
            <person name="Brink B."/>
        </authorList>
    </citation>
    <scope>NUCLEOTIDE SEQUENCE [LARGE SCALE GENOMIC DNA]</scope>
    <source>
        <strain evidence="4 5">AP17</strain>
    </source>
</reference>
<organism evidence="4 5">
    <name type="scientific">Oxynema aestuarii AP17</name>
    <dbReference type="NCBI Taxonomy" id="2064643"/>
    <lineage>
        <taxon>Bacteria</taxon>
        <taxon>Bacillati</taxon>
        <taxon>Cyanobacteriota</taxon>
        <taxon>Cyanophyceae</taxon>
        <taxon>Oscillatoriophycideae</taxon>
        <taxon>Oscillatoriales</taxon>
        <taxon>Oscillatoriaceae</taxon>
        <taxon>Oxynema</taxon>
        <taxon>Oxynema aestuarii</taxon>
    </lineage>
</organism>
<dbReference type="SUPFAM" id="SSF69047">
    <property type="entry name" value="Hypothetical protein YjbJ"/>
    <property type="match status" value="1"/>
</dbReference>
<proteinExistence type="inferred from homology"/>
<evidence type="ECO:0000256" key="1">
    <source>
        <dbReference type="ARBA" id="ARBA00009129"/>
    </source>
</evidence>
<feature type="region of interest" description="Disordered" evidence="2">
    <location>
        <begin position="16"/>
        <end position="46"/>
    </location>
</feature>
<dbReference type="EMBL" id="CP051167">
    <property type="protein sequence ID" value="QIZ71442.1"/>
    <property type="molecule type" value="Genomic_DNA"/>
</dbReference>
<keyword evidence="5" id="KW-1185">Reference proteome</keyword>
<feature type="compositionally biased region" description="Basic and acidic residues" evidence="2">
    <location>
        <begin position="31"/>
        <end position="46"/>
    </location>
</feature>
<name>A0A6H1TXW3_9CYAN</name>
<evidence type="ECO:0000259" key="3">
    <source>
        <dbReference type="Pfam" id="PF05532"/>
    </source>
</evidence>
<dbReference type="KEGG" id="oxy:HCG48_13330"/>
<dbReference type="InterPro" id="IPR008462">
    <property type="entry name" value="CsbD"/>
</dbReference>
<dbReference type="RefSeq" id="WP_168569594.1">
    <property type="nucleotide sequence ID" value="NZ_CP051167.1"/>
</dbReference>
<dbReference type="InterPro" id="IPR036629">
    <property type="entry name" value="YjbJ_sf"/>
</dbReference>
<feature type="domain" description="CsbD-like" evidence="3">
    <location>
        <begin position="6"/>
        <end position="55"/>
    </location>
</feature>
<sequence length="69" mass="7636">MSIEKRVEATAKNLEGKAQEALGELTGDPQAKAEGEAKQVEAQKEHTVENMKEELAEKQQQLNSTGDRR</sequence>
<gene>
    <name evidence="4" type="ORF">HCG48_13330</name>
</gene>
<comment type="similarity">
    <text evidence="1">Belongs to the UPF0337 (CsbD) family.</text>
</comment>
<dbReference type="AlphaFoldDB" id="A0A6H1TXW3"/>
<dbReference type="Gene3D" id="1.10.1470.10">
    <property type="entry name" value="YjbJ"/>
    <property type="match status" value="1"/>
</dbReference>
<accession>A0A6H1TXW3</accession>
<protein>
    <submittedName>
        <fullName evidence="4">CsbD family protein</fullName>
    </submittedName>
</protein>
<dbReference type="Proteomes" id="UP000500857">
    <property type="component" value="Chromosome"/>
</dbReference>
<evidence type="ECO:0000313" key="5">
    <source>
        <dbReference type="Proteomes" id="UP000500857"/>
    </source>
</evidence>
<evidence type="ECO:0000313" key="4">
    <source>
        <dbReference type="EMBL" id="QIZ71442.1"/>
    </source>
</evidence>